<feature type="domain" description="N-acetyltransferase" evidence="1">
    <location>
        <begin position="16"/>
        <end position="180"/>
    </location>
</feature>
<reference evidence="2" key="2">
    <citation type="submission" date="2020-09" db="EMBL/GenBank/DDBJ databases">
        <authorList>
            <person name="Sun Q."/>
            <person name="Zhou Y."/>
        </authorList>
    </citation>
    <scope>NUCLEOTIDE SEQUENCE</scope>
    <source>
        <strain evidence="2">CGMCC 1.12813</strain>
    </source>
</reference>
<evidence type="ECO:0000313" key="3">
    <source>
        <dbReference type="Proteomes" id="UP000606922"/>
    </source>
</evidence>
<dbReference type="RefSeq" id="WP_229733298.1">
    <property type="nucleotide sequence ID" value="NZ_BMGB01000001.1"/>
</dbReference>
<dbReference type="InterPro" id="IPR051531">
    <property type="entry name" value="N-acetyltransferase"/>
</dbReference>
<evidence type="ECO:0000259" key="1">
    <source>
        <dbReference type="PROSITE" id="PS51186"/>
    </source>
</evidence>
<evidence type="ECO:0000313" key="2">
    <source>
        <dbReference type="EMBL" id="GGB09612.1"/>
    </source>
</evidence>
<name>A0A916SRE0_9MICO</name>
<dbReference type="Pfam" id="PF13302">
    <property type="entry name" value="Acetyltransf_3"/>
    <property type="match status" value="1"/>
</dbReference>
<proteinExistence type="predicted"/>
<accession>A0A916SRE0</accession>
<gene>
    <name evidence="2" type="ORF">GCM10010979_25280</name>
</gene>
<dbReference type="InterPro" id="IPR016181">
    <property type="entry name" value="Acyl_CoA_acyltransferase"/>
</dbReference>
<organism evidence="2 3">
    <name type="scientific">Conyzicola nivalis</name>
    <dbReference type="NCBI Taxonomy" id="1477021"/>
    <lineage>
        <taxon>Bacteria</taxon>
        <taxon>Bacillati</taxon>
        <taxon>Actinomycetota</taxon>
        <taxon>Actinomycetes</taxon>
        <taxon>Micrococcales</taxon>
        <taxon>Microbacteriaceae</taxon>
        <taxon>Conyzicola</taxon>
    </lineage>
</organism>
<dbReference type="PANTHER" id="PTHR43792:SF1">
    <property type="entry name" value="N-ACETYLTRANSFERASE DOMAIN-CONTAINING PROTEIN"/>
    <property type="match status" value="1"/>
</dbReference>
<keyword evidence="3" id="KW-1185">Reference proteome</keyword>
<dbReference type="AlphaFoldDB" id="A0A916SRE0"/>
<dbReference type="SUPFAM" id="SSF55729">
    <property type="entry name" value="Acyl-CoA N-acyltransferases (Nat)"/>
    <property type="match status" value="1"/>
</dbReference>
<reference evidence="2" key="1">
    <citation type="journal article" date="2014" name="Int. J. Syst. Evol. Microbiol.">
        <title>Complete genome sequence of Corynebacterium casei LMG S-19264T (=DSM 44701T), isolated from a smear-ripened cheese.</title>
        <authorList>
            <consortium name="US DOE Joint Genome Institute (JGI-PGF)"/>
            <person name="Walter F."/>
            <person name="Albersmeier A."/>
            <person name="Kalinowski J."/>
            <person name="Ruckert C."/>
        </authorList>
    </citation>
    <scope>NUCLEOTIDE SEQUENCE</scope>
    <source>
        <strain evidence="2">CGMCC 1.12813</strain>
    </source>
</reference>
<dbReference type="Proteomes" id="UP000606922">
    <property type="component" value="Unassembled WGS sequence"/>
</dbReference>
<dbReference type="PROSITE" id="PS51186">
    <property type="entry name" value="GNAT"/>
    <property type="match status" value="1"/>
</dbReference>
<dbReference type="PANTHER" id="PTHR43792">
    <property type="entry name" value="GNAT FAMILY, PUTATIVE (AFU_ORTHOLOGUE AFUA_3G00765)-RELATED-RELATED"/>
    <property type="match status" value="1"/>
</dbReference>
<protein>
    <submittedName>
        <fullName evidence="2">N-acetyltransferase</fullName>
    </submittedName>
</protein>
<dbReference type="Gene3D" id="3.40.630.30">
    <property type="match status" value="1"/>
</dbReference>
<dbReference type="GO" id="GO:0016747">
    <property type="term" value="F:acyltransferase activity, transferring groups other than amino-acyl groups"/>
    <property type="evidence" value="ECO:0007669"/>
    <property type="project" value="InterPro"/>
</dbReference>
<dbReference type="EMBL" id="BMGB01000001">
    <property type="protein sequence ID" value="GGB09612.1"/>
    <property type="molecule type" value="Genomic_DNA"/>
</dbReference>
<comment type="caution">
    <text evidence="2">The sequence shown here is derived from an EMBL/GenBank/DDBJ whole genome shotgun (WGS) entry which is preliminary data.</text>
</comment>
<sequence>MPLPWTPVLPISTPRLLLRAHTADDLDDLLQFHSDPEVVRYLPWPVRSIDETRFALLAKVPQARVDSEGQWLVLAVELAETGQVIGEVVLKCVSETEGEIGFALHAGFQRAGYGYEAASTMLSLAFGELALTRVTATLDARNAASAALLEKLGMTRGELVRDRPFKGGLVDELHYAIDVTDHL</sequence>
<dbReference type="InterPro" id="IPR000182">
    <property type="entry name" value="GNAT_dom"/>
</dbReference>